<dbReference type="Pfam" id="PF06821">
    <property type="entry name" value="Ser_hydrolase"/>
    <property type="match status" value="1"/>
</dbReference>
<gene>
    <name evidence="1" type="ORF">A2774_05865</name>
</gene>
<sequence>MKFVLFHGSYGSSEGNWFPYLKNQLELINQDVLVPQFPIEDHKEILHLGEKKAKAIKQNLKNWLNYFKKNLLNKLKGKKDLVFVGHSLAPVFILHLVDNFNLKLDCVVFVSPFLQLPKDLWDFYLVNQTFYKTDFDFAKLKKLIPVSYVVYGNDDPYVDKKYIFDFAERMDSQTIEIMGGKHLNSEAKFLSFPLVFELCKSRLETKEYL</sequence>
<dbReference type="Proteomes" id="UP000177208">
    <property type="component" value="Unassembled WGS sequence"/>
</dbReference>
<dbReference type="InterPro" id="IPR029058">
    <property type="entry name" value="AB_hydrolase_fold"/>
</dbReference>
<evidence type="ECO:0000313" key="1">
    <source>
        <dbReference type="EMBL" id="OGK15834.1"/>
    </source>
</evidence>
<evidence type="ECO:0000313" key="2">
    <source>
        <dbReference type="Proteomes" id="UP000177208"/>
    </source>
</evidence>
<evidence type="ECO:0008006" key="3">
    <source>
        <dbReference type="Google" id="ProtNLM"/>
    </source>
</evidence>
<reference evidence="1 2" key="1">
    <citation type="journal article" date="2016" name="Nat. Commun.">
        <title>Thousands of microbial genomes shed light on interconnected biogeochemical processes in an aquifer system.</title>
        <authorList>
            <person name="Anantharaman K."/>
            <person name="Brown C.T."/>
            <person name="Hug L.A."/>
            <person name="Sharon I."/>
            <person name="Castelle C.J."/>
            <person name="Probst A.J."/>
            <person name="Thomas B.C."/>
            <person name="Singh A."/>
            <person name="Wilkins M.J."/>
            <person name="Karaoz U."/>
            <person name="Brodie E.L."/>
            <person name="Williams K.H."/>
            <person name="Hubbard S.S."/>
            <person name="Banfield J.F."/>
        </authorList>
    </citation>
    <scope>NUCLEOTIDE SEQUENCE [LARGE SCALE GENOMIC DNA]</scope>
</reference>
<dbReference type="InterPro" id="IPR010662">
    <property type="entry name" value="RBBP9/YdeN"/>
</dbReference>
<dbReference type="PANTHER" id="PTHR15394">
    <property type="entry name" value="SERINE HYDROLASE RBBP9"/>
    <property type="match status" value="1"/>
</dbReference>
<dbReference type="AlphaFoldDB" id="A0A1F7GAD4"/>
<dbReference type="GO" id="GO:0016787">
    <property type="term" value="F:hydrolase activity"/>
    <property type="evidence" value="ECO:0007669"/>
    <property type="project" value="InterPro"/>
</dbReference>
<protein>
    <recommendedName>
        <fullName evidence="3">Esterase</fullName>
    </recommendedName>
</protein>
<proteinExistence type="predicted"/>
<accession>A0A1F7GAD4</accession>
<dbReference type="SUPFAM" id="SSF53474">
    <property type="entry name" value="alpha/beta-Hydrolases"/>
    <property type="match status" value="1"/>
</dbReference>
<dbReference type="EMBL" id="MFZG01000030">
    <property type="protein sequence ID" value="OGK15834.1"/>
    <property type="molecule type" value="Genomic_DNA"/>
</dbReference>
<dbReference type="Gene3D" id="3.40.50.1820">
    <property type="entry name" value="alpha/beta hydrolase"/>
    <property type="match status" value="1"/>
</dbReference>
<name>A0A1F7GAD4_9BACT</name>
<dbReference type="PANTHER" id="PTHR15394:SF3">
    <property type="entry name" value="SERINE HYDROLASE RBBP9"/>
    <property type="match status" value="1"/>
</dbReference>
<comment type="caution">
    <text evidence="1">The sequence shown here is derived from an EMBL/GenBank/DDBJ whole genome shotgun (WGS) entry which is preliminary data.</text>
</comment>
<organism evidence="1 2">
    <name type="scientific">Candidatus Roizmanbacteria bacterium RIFCSPHIGHO2_01_FULL_39_12c</name>
    <dbReference type="NCBI Taxonomy" id="1802031"/>
    <lineage>
        <taxon>Bacteria</taxon>
        <taxon>Candidatus Roizmaniibacteriota</taxon>
    </lineage>
</organism>